<name>A0A415BRU6_PHOVU</name>
<gene>
    <name evidence="1" type="ORF">DW150_09455</name>
</gene>
<dbReference type="EMBL" id="QRLF01000013">
    <property type="protein sequence ID" value="RHI91571.1"/>
    <property type="molecule type" value="Genomic_DNA"/>
</dbReference>
<protein>
    <recommendedName>
        <fullName evidence="3">Conjugal transfer protein TraD</fullName>
    </recommendedName>
</protein>
<comment type="caution">
    <text evidence="1">The sequence shown here is derived from an EMBL/GenBank/DDBJ whole genome shotgun (WGS) entry which is preliminary data.</text>
</comment>
<sequence>METLLICLLLLYNAWLVHYILFGRRQRNDAPAEEKPPIKPPETADDIVGKSRFKIQPKVPQATIPEPQAATEIEDEDVTDIAVTFADGKDEEPAARIPDDELDEAFSDIRMDDIPVGYADGDEEGRIPAKRLATGASFEEIGEAVNIADNPKATAEERRRAGQIFSDMEGNELFNKMIGSNPERAKKITGLMDEISGKTISGEGKAVGNVVHPQNISEVPQDISGFDIRDFV</sequence>
<dbReference type="AlphaFoldDB" id="A0A415BRU6"/>
<proteinExistence type="predicted"/>
<accession>A0A415BRU6</accession>
<dbReference type="Proteomes" id="UP000285777">
    <property type="component" value="Unassembled WGS sequence"/>
</dbReference>
<evidence type="ECO:0000313" key="2">
    <source>
        <dbReference type="Proteomes" id="UP000285777"/>
    </source>
</evidence>
<dbReference type="RefSeq" id="WP_118290785.1">
    <property type="nucleotide sequence ID" value="NZ_QRLF01000013.1"/>
</dbReference>
<organism evidence="1 2">
    <name type="scientific">Phocaeicola vulgatus</name>
    <name type="common">Bacteroides vulgatus</name>
    <dbReference type="NCBI Taxonomy" id="821"/>
    <lineage>
        <taxon>Bacteria</taxon>
        <taxon>Pseudomonadati</taxon>
        <taxon>Bacteroidota</taxon>
        <taxon>Bacteroidia</taxon>
        <taxon>Bacteroidales</taxon>
        <taxon>Bacteroidaceae</taxon>
        <taxon>Phocaeicola</taxon>
    </lineage>
</organism>
<reference evidence="1 2" key="1">
    <citation type="submission" date="2018-08" db="EMBL/GenBank/DDBJ databases">
        <title>A genome reference for cultivated species of the human gut microbiota.</title>
        <authorList>
            <person name="Zou Y."/>
            <person name="Xue W."/>
            <person name="Luo G."/>
        </authorList>
    </citation>
    <scope>NUCLEOTIDE SEQUENCE [LARGE SCALE GENOMIC DNA]</scope>
    <source>
        <strain evidence="1 2">AM13-21</strain>
    </source>
</reference>
<evidence type="ECO:0008006" key="3">
    <source>
        <dbReference type="Google" id="ProtNLM"/>
    </source>
</evidence>
<evidence type="ECO:0000313" key="1">
    <source>
        <dbReference type="EMBL" id="RHI91571.1"/>
    </source>
</evidence>